<organism evidence="10 11">
    <name type="scientific">Monascus purpureus</name>
    <name type="common">Red mold</name>
    <name type="synonym">Monascus anka</name>
    <dbReference type="NCBI Taxonomy" id="5098"/>
    <lineage>
        <taxon>Eukaryota</taxon>
        <taxon>Fungi</taxon>
        <taxon>Dikarya</taxon>
        <taxon>Ascomycota</taxon>
        <taxon>Pezizomycotina</taxon>
        <taxon>Eurotiomycetes</taxon>
        <taxon>Eurotiomycetidae</taxon>
        <taxon>Eurotiales</taxon>
        <taxon>Aspergillaceae</taxon>
        <taxon>Monascus</taxon>
    </lineage>
</organism>
<keyword evidence="3" id="KW-0863">Zinc-finger</keyword>
<dbReference type="Pfam" id="PF13919">
    <property type="entry name" value="ASXH"/>
    <property type="match status" value="1"/>
</dbReference>
<dbReference type="InterPro" id="IPR028020">
    <property type="entry name" value="ASX_DEUBAD_dom"/>
</dbReference>
<keyword evidence="6" id="KW-0804">Transcription</keyword>
<feature type="compositionally biased region" description="Basic and acidic residues" evidence="8">
    <location>
        <begin position="387"/>
        <end position="402"/>
    </location>
</feature>
<dbReference type="PROSITE" id="PS51916">
    <property type="entry name" value="DEUBAD"/>
    <property type="match status" value="1"/>
</dbReference>
<gene>
    <name evidence="10" type="ORF">MPDQ_001680</name>
</gene>
<accession>A0A507QPI2</accession>
<protein>
    <recommendedName>
        <fullName evidence="9">DEUBAD domain-containing protein</fullName>
    </recommendedName>
</protein>
<evidence type="ECO:0000256" key="6">
    <source>
        <dbReference type="ARBA" id="ARBA00023163"/>
    </source>
</evidence>
<dbReference type="InterPro" id="IPR044867">
    <property type="entry name" value="DEUBAD_dom"/>
</dbReference>
<comment type="caution">
    <text evidence="10">The sequence shown here is derived from an EMBL/GenBank/DDBJ whole genome shotgun (WGS) entry which is preliminary data.</text>
</comment>
<name>A0A507QPI2_MONPU</name>
<evidence type="ECO:0000256" key="7">
    <source>
        <dbReference type="ARBA" id="ARBA00023242"/>
    </source>
</evidence>
<dbReference type="STRING" id="5098.A0A507QPI2"/>
<evidence type="ECO:0000256" key="2">
    <source>
        <dbReference type="ARBA" id="ARBA00022723"/>
    </source>
</evidence>
<reference evidence="10 11" key="1">
    <citation type="submission" date="2019-06" db="EMBL/GenBank/DDBJ databases">
        <title>Wine fermentation using esterase from Monascus purpureus.</title>
        <authorList>
            <person name="Geng C."/>
            <person name="Zhang Y."/>
        </authorList>
    </citation>
    <scope>NUCLEOTIDE SEQUENCE [LARGE SCALE GENOMIC DNA]</scope>
    <source>
        <strain evidence="10">HQ1</strain>
    </source>
</reference>
<proteinExistence type="predicted"/>
<evidence type="ECO:0000256" key="3">
    <source>
        <dbReference type="ARBA" id="ARBA00022771"/>
    </source>
</evidence>
<feature type="compositionally biased region" description="Polar residues" evidence="8">
    <location>
        <begin position="337"/>
        <end position="346"/>
    </location>
</feature>
<keyword evidence="7" id="KW-0539">Nucleus</keyword>
<dbReference type="AlphaFoldDB" id="A0A507QPI2"/>
<feature type="region of interest" description="Disordered" evidence="8">
    <location>
        <begin position="1"/>
        <end position="71"/>
    </location>
</feature>
<evidence type="ECO:0000256" key="8">
    <source>
        <dbReference type="SAM" id="MobiDB-lite"/>
    </source>
</evidence>
<feature type="domain" description="DEUBAD" evidence="9">
    <location>
        <begin position="77"/>
        <end position="198"/>
    </location>
</feature>
<keyword evidence="2" id="KW-0479">Metal-binding</keyword>
<keyword evidence="11" id="KW-1185">Reference proteome</keyword>
<keyword evidence="4" id="KW-0862">Zinc</keyword>
<dbReference type="GO" id="GO:0005634">
    <property type="term" value="C:nucleus"/>
    <property type="evidence" value="ECO:0007669"/>
    <property type="project" value="UniProtKB-SubCell"/>
</dbReference>
<keyword evidence="5" id="KW-0805">Transcription regulation</keyword>
<comment type="subcellular location">
    <subcellularLocation>
        <location evidence="1">Nucleus</location>
    </subcellularLocation>
</comment>
<evidence type="ECO:0000259" key="9">
    <source>
        <dbReference type="PROSITE" id="PS51916"/>
    </source>
</evidence>
<evidence type="ECO:0000256" key="1">
    <source>
        <dbReference type="ARBA" id="ARBA00004123"/>
    </source>
</evidence>
<sequence length="469" mass="52647">MARKRKAVGWGSMGKASARRRRSTGSSADVAECPDAGKTGPSMPTTNSAPASVRPRRNTARTSARDPWGEEKLLTSMKSPLIDIDLVKLLAKPEAWNCLDEVEKRQILDLLPDHIHPIPDPPGEDGTEAKIPPLPESFLRYSNHWRNGVRQFQVDLENGRYDPEWLRQAAEASQERAEGRFDKFKEEEFEQFWGQKQKLNYSVIAGESSRVKLVTLIEEGLVRVGDVWKYSRSFGKGGSRILVEKEAKIMEINGATLSFVIPPGQRVFVPQTQSPVTHESPRSNSSTDHEVHAENEASVVIATDKEMSTPPGGKRKNRNSMRSRPEAPKRSRRNKQDQNCTESQFQAKEDEEVLPISESEKEETPATMQNSNQEAESGAIEASSNPSDKEPEQRGQQVKDELSSSSNVSVIQVPNITGPQALVTRILKTDGRITHPPNGNAWKEIRCYRNNQDMGSLWEIRETWFVKQN</sequence>
<feature type="compositionally biased region" description="Polar residues" evidence="8">
    <location>
        <begin position="366"/>
        <end position="375"/>
    </location>
</feature>
<dbReference type="Proteomes" id="UP000319663">
    <property type="component" value="Unassembled WGS sequence"/>
</dbReference>
<dbReference type="EMBL" id="VIFY01000147">
    <property type="protein sequence ID" value="TQB69551.1"/>
    <property type="molecule type" value="Genomic_DNA"/>
</dbReference>
<evidence type="ECO:0000256" key="5">
    <source>
        <dbReference type="ARBA" id="ARBA00023015"/>
    </source>
</evidence>
<evidence type="ECO:0000256" key="4">
    <source>
        <dbReference type="ARBA" id="ARBA00022833"/>
    </source>
</evidence>
<evidence type="ECO:0000313" key="11">
    <source>
        <dbReference type="Proteomes" id="UP000319663"/>
    </source>
</evidence>
<evidence type="ECO:0000313" key="10">
    <source>
        <dbReference type="EMBL" id="TQB69551.1"/>
    </source>
</evidence>
<feature type="compositionally biased region" description="Polar residues" evidence="8">
    <location>
        <begin position="271"/>
        <end position="286"/>
    </location>
</feature>
<feature type="region of interest" description="Disordered" evidence="8">
    <location>
        <begin position="271"/>
        <end position="407"/>
    </location>
</feature>
<dbReference type="GO" id="GO:0008270">
    <property type="term" value="F:zinc ion binding"/>
    <property type="evidence" value="ECO:0007669"/>
    <property type="project" value="UniProtKB-KW"/>
</dbReference>